<feature type="compositionally biased region" description="Basic and acidic residues" evidence="1">
    <location>
        <begin position="23"/>
        <end position="35"/>
    </location>
</feature>
<dbReference type="Proteomes" id="UP000012220">
    <property type="component" value="Unassembled WGS sequence"/>
</dbReference>
<dbReference type="AlphaFoldDB" id="N1UGC7"/>
<keyword evidence="2" id="KW-0969">Cilium</keyword>
<protein>
    <submittedName>
        <fullName evidence="2">Flagellar hook-associated protein FliD domain protein</fullName>
    </submittedName>
</protein>
<keyword evidence="2" id="KW-0966">Cell projection</keyword>
<dbReference type="EMBL" id="AHNY02000288">
    <property type="protein sequence ID" value="EMY22709.1"/>
    <property type="molecule type" value="Genomic_DNA"/>
</dbReference>
<feature type="region of interest" description="Disordered" evidence="1">
    <location>
        <begin position="23"/>
        <end position="47"/>
    </location>
</feature>
<comment type="caution">
    <text evidence="2">The sequence shown here is derived from an EMBL/GenBank/DDBJ whole genome shotgun (WGS) entry which is preliminary data.</text>
</comment>
<evidence type="ECO:0000256" key="1">
    <source>
        <dbReference type="SAM" id="MobiDB-lite"/>
    </source>
</evidence>
<reference evidence="2 3" key="1">
    <citation type="submission" date="2013-02" db="EMBL/GenBank/DDBJ databases">
        <authorList>
            <person name="Harkins D.M."/>
            <person name="Durkin A.S."/>
            <person name="Brinkac L.M."/>
            <person name="Haft D.H."/>
            <person name="Selengut J.D."/>
            <person name="Sanka R."/>
            <person name="DePew J."/>
            <person name="Purushe J."/>
            <person name="Picardeau M."/>
            <person name="Werts C."/>
            <person name="Goarant C."/>
            <person name="Vinetz J.M."/>
            <person name="Sutton G.G."/>
            <person name="Nierman W.C."/>
            <person name="Fouts D.E."/>
        </authorList>
    </citation>
    <scope>NUCLEOTIDE SEQUENCE [LARGE SCALE GENOMIC DNA]</scope>
    <source>
        <strain evidence="2 3">200703203</strain>
    </source>
</reference>
<keyword evidence="2" id="KW-0282">Flagellum</keyword>
<name>N1UGC7_LEPIR</name>
<proteinExistence type="predicted"/>
<evidence type="ECO:0000313" key="3">
    <source>
        <dbReference type="Proteomes" id="UP000012220"/>
    </source>
</evidence>
<dbReference type="BioCyc" id="LINT1085541:G11IQ-2370-MONOMER"/>
<evidence type="ECO:0000313" key="2">
    <source>
        <dbReference type="EMBL" id="EMY22709.1"/>
    </source>
</evidence>
<sequence length="47" mass="5181">MIKEFVAAYNTVLKFSKESTAVDKNSTVRDGKEEGGEIGQSFLGRKN</sequence>
<organism evidence="2 3">
    <name type="scientific">Leptospira interrogans serovar Australis str. 200703203</name>
    <dbReference type="NCBI Taxonomy" id="1085541"/>
    <lineage>
        <taxon>Bacteria</taxon>
        <taxon>Pseudomonadati</taxon>
        <taxon>Spirochaetota</taxon>
        <taxon>Spirochaetia</taxon>
        <taxon>Leptospirales</taxon>
        <taxon>Leptospiraceae</taxon>
        <taxon>Leptospira</taxon>
    </lineage>
</organism>
<gene>
    <name evidence="2" type="ORF">LEP1GSC115_2024</name>
</gene>
<accession>N1UGC7</accession>